<name>I3XG64_SINF2</name>
<evidence type="ECO:0000313" key="1">
    <source>
        <dbReference type="EMBL" id="AFL54870.1"/>
    </source>
</evidence>
<geneLocation type="plasmid" evidence="2">
    <name>pUSDA257 fragment 1</name>
</geneLocation>
<evidence type="ECO:0000313" key="2">
    <source>
        <dbReference type="Proteomes" id="UP000006180"/>
    </source>
</evidence>
<proteinExistence type="predicted"/>
<dbReference type="EMBL" id="CP003564">
    <property type="protein sequence ID" value="AFL54870.1"/>
    <property type="molecule type" value="Genomic_DNA"/>
</dbReference>
<organism evidence="1">
    <name type="scientific">Sinorhizobium fredii (strain USDA 257)</name>
    <dbReference type="NCBI Taxonomy" id="1185652"/>
    <lineage>
        <taxon>Bacteria</taxon>
        <taxon>Pseudomonadati</taxon>
        <taxon>Pseudomonadota</taxon>
        <taxon>Alphaproteobacteria</taxon>
        <taxon>Hyphomicrobiales</taxon>
        <taxon>Rhizobiaceae</taxon>
        <taxon>Sinorhizobium/Ensifer group</taxon>
        <taxon>Sinorhizobium</taxon>
    </lineage>
</organism>
<accession>I3XG64</accession>
<reference evidence="1" key="1">
    <citation type="journal article" date="2012" name="J. Bacteriol.">
        <title>Complete genome sequence of the broad-host-range strain Sinorhizobium fredii USDA257.</title>
        <authorList>
            <person name="Schuldes J."/>
            <person name="Rodriguez Orbegoso M."/>
            <person name="Schmeisser C."/>
            <person name="Krishnan H.B."/>
            <person name="Daniel R."/>
            <person name="Streit W.R."/>
        </authorList>
    </citation>
    <scope>NUCLEOTIDE SEQUENCE [LARGE SCALE GENOMIC DNA]</scope>
    <source>
        <strain evidence="1">USDA 257</strain>
        <plasmid evidence="1">pUSDA257</plasmid>
    </source>
</reference>
<dbReference type="HOGENOM" id="CLU_3205331_0_0_5"/>
<sequence length="45" mass="5072">MSPRSIRLPAQRAIDPDQRIGGRNDKISTVQRCPGAPLLTRHYQT</sequence>
<dbReference type="AlphaFoldDB" id="I3XG64"/>
<gene>
    <name evidence="1" type="ORF">USDA257_p01530</name>
</gene>
<protein>
    <submittedName>
        <fullName evidence="1">Uncharacterized protein</fullName>
    </submittedName>
</protein>
<keyword evidence="1" id="KW-0614">Plasmid</keyword>